<dbReference type="AlphaFoldDB" id="A0A0A2TSV7"/>
<comment type="similarity">
    <text evidence="1">Belongs to the UPF0180 family.</text>
</comment>
<dbReference type="STRING" id="1385514.N782_13290"/>
<proteinExistence type="inferred from homology"/>
<name>A0A0A2TSV7_9BACI</name>
<sequence length="82" mass="8425">MAKVGVEGTLSDVREALQAKGYDIVDLRSEEDANGCDCCVISGQDKNVMGMATASTQGSVINADGLTADEVCQAVDSKGIKA</sequence>
<dbReference type="RefSeq" id="WP_036820421.1">
    <property type="nucleotide sequence ID" value="NZ_AVBF01000033.1"/>
</dbReference>
<protein>
    <recommendedName>
        <fullName evidence="1">UPF0180 protein N782_13290</fullName>
    </recommendedName>
</protein>
<dbReference type="EMBL" id="AVBF01000033">
    <property type="protein sequence ID" value="KGP72315.1"/>
    <property type="molecule type" value="Genomic_DNA"/>
</dbReference>
<evidence type="ECO:0000313" key="3">
    <source>
        <dbReference type="Proteomes" id="UP000030147"/>
    </source>
</evidence>
<evidence type="ECO:0000256" key="1">
    <source>
        <dbReference type="HAMAP-Rule" id="MF_00506"/>
    </source>
</evidence>
<dbReference type="HAMAP" id="MF_00506">
    <property type="entry name" value="UPF0180"/>
    <property type="match status" value="1"/>
</dbReference>
<dbReference type="Proteomes" id="UP000030147">
    <property type="component" value="Unassembled WGS sequence"/>
</dbReference>
<dbReference type="NCBIfam" id="NF002845">
    <property type="entry name" value="PRK03094.1"/>
    <property type="match status" value="1"/>
</dbReference>
<gene>
    <name evidence="2" type="ORF">N782_13290</name>
</gene>
<accession>A0A0A2TSV7</accession>
<evidence type="ECO:0000313" key="2">
    <source>
        <dbReference type="EMBL" id="KGP72315.1"/>
    </source>
</evidence>
<dbReference type="eggNOG" id="ENOG503307C">
    <property type="taxonomic scope" value="Bacteria"/>
</dbReference>
<dbReference type="Pfam" id="PF03698">
    <property type="entry name" value="UPF0180"/>
    <property type="match status" value="1"/>
</dbReference>
<comment type="caution">
    <text evidence="2">The sequence shown here is derived from an EMBL/GenBank/DDBJ whole genome shotgun (WGS) entry which is preliminary data.</text>
</comment>
<dbReference type="OrthoDB" id="1708042at2"/>
<dbReference type="InterPro" id="IPR005370">
    <property type="entry name" value="UPF0180"/>
</dbReference>
<organism evidence="2 3">
    <name type="scientific">Pontibacillus yanchengensis Y32</name>
    <dbReference type="NCBI Taxonomy" id="1385514"/>
    <lineage>
        <taxon>Bacteria</taxon>
        <taxon>Bacillati</taxon>
        <taxon>Bacillota</taxon>
        <taxon>Bacilli</taxon>
        <taxon>Bacillales</taxon>
        <taxon>Bacillaceae</taxon>
        <taxon>Pontibacillus</taxon>
    </lineage>
</organism>
<keyword evidence="3" id="KW-1185">Reference proteome</keyword>
<reference evidence="2 3" key="1">
    <citation type="journal article" date="2015" name="Stand. Genomic Sci.">
        <title>High quality draft genome sequence of the moderately halophilic bacterium Pontibacillus yanchengensis Y32(T) and comparison among Pontibacillus genomes.</title>
        <authorList>
            <person name="Huang J."/>
            <person name="Qiao Z.X."/>
            <person name="Tang J.W."/>
            <person name="Wang G."/>
        </authorList>
    </citation>
    <scope>NUCLEOTIDE SEQUENCE [LARGE SCALE GENOMIC DNA]</scope>
    <source>
        <strain evidence="2 3">Y32</strain>
    </source>
</reference>